<dbReference type="InterPro" id="IPR040570">
    <property type="entry name" value="LAL_C2"/>
</dbReference>
<dbReference type="Proteomes" id="UP000285173">
    <property type="component" value="Unassembled WGS sequence"/>
</dbReference>
<dbReference type="GO" id="GO:0005524">
    <property type="term" value="F:ATP binding"/>
    <property type="evidence" value="ECO:0007669"/>
    <property type="project" value="UniProtKB-UniRule"/>
</dbReference>
<dbReference type="PROSITE" id="PS50975">
    <property type="entry name" value="ATP_GRASP"/>
    <property type="match status" value="1"/>
</dbReference>
<evidence type="ECO:0000256" key="2">
    <source>
        <dbReference type="ARBA" id="ARBA00022741"/>
    </source>
</evidence>
<dbReference type="Proteomes" id="UP000283732">
    <property type="component" value="Unassembled WGS sequence"/>
</dbReference>
<sequence length="396" mass="43548">MKKILVIGAGFLQSFVIKKARDMGYYVCAVDADKNAPGFIYTHHYAVINIIDEEACLTYAQEQQVDGVLTAATDFGVLTAAYIAQEMGLPGIKYEVAKVIKNKYLTRHCLSLHNVDDTKESVEVGVDSDFETIANQIVYPVMVKPCDGSGSRGASRVDYKEDLKQACEFAINASLSHHATIEQFIFGEEYGAETLVINGVPHVFAIMKKWMTQPPYYAELGHAIPNDLSYEVEVRAKACVQKAIYALGVNCGSVNMDMLITKDGNIHIVDIGARMGGNLIGSHIIKAGTGVDYMGAMIQNAVGDVPNLTPMEHCAVATRLLAFQAGKINKLPDFEALNKKYNVIIEHHMHEGDIVNEYHTNLDGCGYVMAMGEDVKEVAERAEKVCTEIEAYIYDK</sequence>
<comment type="caution">
    <text evidence="7">The sequence shown here is derived from an EMBL/GenBank/DDBJ whole genome shotgun (WGS) entry which is preliminary data.</text>
</comment>
<evidence type="ECO:0000313" key="9">
    <source>
        <dbReference type="Proteomes" id="UP000285173"/>
    </source>
</evidence>
<protein>
    <submittedName>
        <fullName evidence="7">ATP-grasp domain-containing protein</fullName>
    </submittedName>
</protein>
<evidence type="ECO:0000313" key="6">
    <source>
        <dbReference type="EMBL" id="RGZ43026.1"/>
    </source>
</evidence>
<evidence type="ECO:0000256" key="1">
    <source>
        <dbReference type="ARBA" id="ARBA00022598"/>
    </source>
</evidence>
<gene>
    <name evidence="7" type="ORF">DW191_18030</name>
    <name evidence="6" type="ORF">DW986_18945</name>
</gene>
<dbReference type="InterPro" id="IPR052032">
    <property type="entry name" value="ATP-dep_AA_Ligase"/>
</dbReference>
<reference evidence="8 9" key="1">
    <citation type="submission" date="2018-08" db="EMBL/GenBank/DDBJ databases">
        <title>A genome reference for cultivated species of the human gut microbiota.</title>
        <authorList>
            <person name="Zou Y."/>
            <person name="Xue W."/>
            <person name="Luo G."/>
        </authorList>
    </citation>
    <scope>NUCLEOTIDE SEQUENCE [LARGE SCALE GENOMIC DNA]</scope>
    <source>
        <strain evidence="7 8">AM16-50</strain>
        <strain evidence="6 9">AM50-15</strain>
    </source>
</reference>
<dbReference type="EMBL" id="QSEF01000043">
    <property type="protein sequence ID" value="RGZ43026.1"/>
    <property type="molecule type" value="Genomic_DNA"/>
</dbReference>
<proteinExistence type="predicted"/>
<dbReference type="PANTHER" id="PTHR43585">
    <property type="entry name" value="FUMIPYRROLE BIOSYNTHESIS PROTEIN C"/>
    <property type="match status" value="1"/>
</dbReference>
<dbReference type="EMBL" id="QRKC01000012">
    <property type="protein sequence ID" value="RHH74559.1"/>
    <property type="molecule type" value="Genomic_DNA"/>
</dbReference>
<dbReference type="Gene3D" id="3.40.50.20">
    <property type="match status" value="1"/>
</dbReference>
<dbReference type="AlphaFoldDB" id="A0A3R6IUV0"/>
<name>A0A3R6IUV0_9BACT</name>
<dbReference type="InterPro" id="IPR011761">
    <property type="entry name" value="ATP-grasp"/>
</dbReference>
<evidence type="ECO:0000259" key="5">
    <source>
        <dbReference type="PROSITE" id="PS50975"/>
    </source>
</evidence>
<keyword evidence="1" id="KW-0436">Ligase</keyword>
<dbReference type="SUPFAM" id="SSF52440">
    <property type="entry name" value="PreATP-grasp domain"/>
    <property type="match status" value="1"/>
</dbReference>
<dbReference type="GO" id="GO:0016874">
    <property type="term" value="F:ligase activity"/>
    <property type="evidence" value="ECO:0007669"/>
    <property type="project" value="UniProtKB-KW"/>
</dbReference>
<dbReference type="InterPro" id="IPR013815">
    <property type="entry name" value="ATP_grasp_subdomain_1"/>
</dbReference>
<dbReference type="Gene3D" id="3.30.470.20">
    <property type="entry name" value="ATP-grasp fold, B domain"/>
    <property type="match status" value="1"/>
</dbReference>
<dbReference type="SUPFAM" id="SSF56059">
    <property type="entry name" value="Glutathione synthetase ATP-binding domain-like"/>
    <property type="match status" value="1"/>
</dbReference>
<dbReference type="Gene3D" id="3.30.1490.20">
    <property type="entry name" value="ATP-grasp fold, A domain"/>
    <property type="match status" value="1"/>
</dbReference>
<feature type="domain" description="ATP-grasp" evidence="5">
    <location>
        <begin position="107"/>
        <end position="302"/>
    </location>
</feature>
<evidence type="ECO:0000313" key="7">
    <source>
        <dbReference type="EMBL" id="RHH74559.1"/>
    </source>
</evidence>
<dbReference type="Pfam" id="PF13535">
    <property type="entry name" value="ATP-grasp_4"/>
    <property type="match status" value="1"/>
</dbReference>
<dbReference type="RefSeq" id="WP_122203718.1">
    <property type="nucleotide sequence ID" value="NZ_QRKC01000012.1"/>
</dbReference>
<keyword evidence="3 4" id="KW-0067">ATP-binding</keyword>
<dbReference type="PANTHER" id="PTHR43585:SF2">
    <property type="entry name" value="ATP-GRASP ENZYME FSQD"/>
    <property type="match status" value="1"/>
</dbReference>
<evidence type="ECO:0000256" key="3">
    <source>
        <dbReference type="ARBA" id="ARBA00022840"/>
    </source>
</evidence>
<evidence type="ECO:0000313" key="8">
    <source>
        <dbReference type="Proteomes" id="UP000283732"/>
    </source>
</evidence>
<organism evidence="7 8">
    <name type="scientific">Parabacteroides merdae</name>
    <dbReference type="NCBI Taxonomy" id="46503"/>
    <lineage>
        <taxon>Bacteria</taxon>
        <taxon>Pseudomonadati</taxon>
        <taxon>Bacteroidota</taxon>
        <taxon>Bacteroidia</taxon>
        <taxon>Bacteroidales</taxon>
        <taxon>Tannerellaceae</taxon>
        <taxon>Parabacteroides</taxon>
    </lineage>
</organism>
<dbReference type="Pfam" id="PF18603">
    <property type="entry name" value="LAL_C2"/>
    <property type="match status" value="1"/>
</dbReference>
<keyword evidence="2 4" id="KW-0547">Nucleotide-binding</keyword>
<dbReference type="GO" id="GO:0046872">
    <property type="term" value="F:metal ion binding"/>
    <property type="evidence" value="ECO:0007669"/>
    <property type="project" value="InterPro"/>
</dbReference>
<evidence type="ECO:0000256" key="4">
    <source>
        <dbReference type="PROSITE-ProRule" id="PRU00409"/>
    </source>
</evidence>
<accession>A0A3R6IUV0</accession>
<dbReference type="InterPro" id="IPR016185">
    <property type="entry name" value="PreATP-grasp_dom_sf"/>
</dbReference>